<dbReference type="InterPro" id="IPR036147">
    <property type="entry name" value="Anti-sigma_E_RseA_N_sf"/>
</dbReference>
<proteinExistence type="predicted"/>
<dbReference type="Proteomes" id="UP000627715">
    <property type="component" value="Unassembled WGS sequence"/>
</dbReference>
<sequence length="238" mass="25908">MSQDHSNDSKSSTAVSGPEALSALMDGELSAFEYRRLNNELESHPEWLDHWERFHLIRDGLRAEPWAEPLPSSQSRDGLSLSERIAADVANETPVQQTGPLVNKANAGRWWQVGGRVAVAATVALAVFAGMQNMLSTEGSGSASPAMAWQNQSESSVPMTAETQSSAQLNQNIANTASVVDQDAQRRLNDYIRSVSIPSRTAEESTPFNILRESPLLRPVSDRELLPVPQSTEAVGQQ</sequence>
<dbReference type="EMBL" id="BMIY01000001">
    <property type="protein sequence ID" value="GGG49083.1"/>
    <property type="molecule type" value="Genomic_DNA"/>
</dbReference>
<dbReference type="SUPFAM" id="SSF89069">
    <property type="entry name" value="N-terminal, cytoplasmic domain of anti-sigmaE factor RseA"/>
    <property type="match status" value="1"/>
</dbReference>
<evidence type="ECO:0000256" key="1">
    <source>
        <dbReference type="SAM" id="MobiDB-lite"/>
    </source>
</evidence>
<dbReference type="PANTHER" id="PTHR38104:SF1">
    <property type="entry name" value="ANTI-SIGMA-E FACTOR RSEA"/>
    <property type="match status" value="1"/>
</dbReference>
<dbReference type="GO" id="GO:0016989">
    <property type="term" value="F:sigma factor antagonist activity"/>
    <property type="evidence" value="ECO:0007669"/>
    <property type="project" value="InterPro"/>
</dbReference>
<feature type="region of interest" description="Disordered" evidence="1">
    <location>
        <begin position="219"/>
        <end position="238"/>
    </location>
</feature>
<feature type="domain" description="Anti sigma-E protein RseA N-terminal" evidence="2">
    <location>
        <begin position="19"/>
        <end position="93"/>
    </location>
</feature>
<dbReference type="RefSeq" id="WP_068812639.1">
    <property type="nucleotide sequence ID" value="NZ_BMIY01000001.1"/>
</dbReference>
<name>A0A917LPI4_9GAMM</name>
<feature type="compositionally biased region" description="Polar residues" evidence="1">
    <location>
        <begin position="229"/>
        <end position="238"/>
    </location>
</feature>
<dbReference type="InterPro" id="IPR005572">
    <property type="entry name" value="Anti-sigma_E_RseA_N"/>
</dbReference>
<comment type="caution">
    <text evidence="3">The sequence shown here is derived from an EMBL/GenBank/DDBJ whole genome shotgun (WGS) entry which is preliminary data.</text>
</comment>
<gene>
    <name evidence="3" type="ORF">GCM10011403_02730</name>
</gene>
<dbReference type="Gene3D" id="1.10.10.880">
    <property type="entry name" value="Anti sigma-E protein RseA, N-terminal domain"/>
    <property type="match status" value="1"/>
</dbReference>
<keyword evidence="4" id="KW-1185">Reference proteome</keyword>
<organism evidence="3 4">
    <name type="scientific">Pseudohongiella nitratireducens</name>
    <dbReference type="NCBI Taxonomy" id="1768907"/>
    <lineage>
        <taxon>Bacteria</taxon>
        <taxon>Pseudomonadati</taxon>
        <taxon>Pseudomonadota</taxon>
        <taxon>Gammaproteobacteria</taxon>
        <taxon>Pseudomonadales</taxon>
        <taxon>Pseudohongiellaceae</taxon>
        <taxon>Pseudohongiella</taxon>
    </lineage>
</organism>
<dbReference type="OrthoDB" id="5298512at2"/>
<dbReference type="CDD" id="cd16328">
    <property type="entry name" value="RseA_N"/>
    <property type="match status" value="1"/>
</dbReference>
<accession>A0A917LPI4</accession>
<dbReference type="PANTHER" id="PTHR38104">
    <property type="match status" value="1"/>
</dbReference>
<dbReference type="InterPro" id="IPR052383">
    <property type="entry name" value="Anti-sigma-E_RseA-like"/>
</dbReference>
<evidence type="ECO:0000313" key="3">
    <source>
        <dbReference type="EMBL" id="GGG49083.1"/>
    </source>
</evidence>
<evidence type="ECO:0000313" key="4">
    <source>
        <dbReference type="Proteomes" id="UP000627715"/>
    </source>
</evidence>
<protein>
    <submittedName>
        <fullName evidence="3">Anti-sigma-E factor RseA</fullName>
    </submittedName>
</protein>
<reference evidence="3" key="2">
    <citation type="submission" date="2020-09" db="EMBL/GenBank/DDBJ databases">
        <authorList>
            <person name="Sun Q."/>
            <person name="Zhou Y."/>
        </authorList>
    </citation>
    <scope>NUCLEOTIDE SEQUENCE</scope>
    <source>
        <strain evidence="3">CGMCC 1.15425</strain>
    </source>
</reference>
<dbReference type="AlphaFoldDB" id="A0A917LPI4"/>
<reference evidence="3" key="1">
    <citation type="journal article" date="2014" name="Int. J. Syst. Evol. Microbiol.">
        <title>Complete genome sequence of Corynebacterium casei LMG S-19264T (=DSM 44701T), isolated from a smear-ripened cheese.</title>
        <authorList>
            <consortium name="US DOE Joint Genome Institute (JGI-PGF)"/>
            <person name="Walter F."/>
            <person name="Albersmeier A."/>
            <person name="Kalinowski J."/>
            <person name="Ruckert C."/>
        </authorList>
    </citation>
    <scope>NUCLEOTIDE SEQUENCE</scope>
    <source>
        <strain evidence="3">CGMCC 1.15425</strain>
    </source>
</reference>
<dbReference type="Pfam" id="PF03872">
    <property type="entry name" value="RseA_N"/>
    <property type="match status" value="1"/>
</dbReference>
<evidence type="ECO:0000259" key="2">
    <source>
        <dbReference type="Pfam" id="PF03872"/>
    </source>
</evidence>